<keyword evidence="3" id="KW-1185">Reference proteome</keyword>
<reference evidence="2 3" key="1">
    <citation type="submission" date="2024-01" db="EMBL/GenBank/DDBJ databases">
        <title>Genome assemblies of Stephania.</title>
        <authorList>
            <person name="Yang L."/>
        </authorList>
    </citation>
    <scope>NUCLEOTIDE SEQUENCE [LARGE SCALE GENOMIC DNA]</scope>
    <source>
        <strain evidence="2">YNDBR</strain>
        <tissue evidence="2">Leaf</tissue>
    </source>
</reference>
<accession>A0AAP0L2E6</accession>
<organism evidence="2 3">
    <name type="scientific">Stephania yunnanensis</name>
    <dbReference type="NCBI Taxonomy" id="152371"/>
    <lineage>
        <taxon>Eukaryota</taxon>
        <taxon>Viridiplantae</taxon>
        <taxon>Streptophyta</taxon>
        <taxon>Embryophyta</taxon>
        <taxon>Tracheophyta</taxon>
        <taxon>Spermatophyta</taxon>
        <taxon>Magnoliopsida</taxon>
        <taxon>Ranunculales</taxon>
        <taxon>Menispermaceae</taxon>
        <taxon>Menispermoideae</taxon>
        <taxon>Cissampelideae</taxon>
        <taxon>Stephania</taxon>
    </lineage>
</organism>
<feature type="compositionally biased region" description="Basic and acidic residues" evidence="1">
    <location>
        <begin position="65"/>
        <end position="74"/>
    </location>
</feature>
<evidence type="ECO:0000313" key="2">
    <source>
        <dbReference type="EMBL" id="KAK9163051.1"/>
    </source>
</evidence>
<dbReference type="Proteomes" id="UP001420932">
    <property type="component" value="Unassembled WGS sequence"/>
</dbReference>
<sequence>MDRKWSSNSGDAMEKLGWCSGVEGNGRSDLFDLSEAKIDPISGPALLMPHLLSPCFIKPPPQPDPQHHLLNGERDAEDAYGYENYDGFGDHQEQ</sequence>
<protein>
    <submittedName>
        <fullName evidence="2">Uncharacterized protein</fullName>
    </submittedName>
</protein>
<evidence type="ECO:0000256" key="1">
    <source>
        <dbReference type="SAM" id="MobiDB-lite"/>
    </source>
</evidence>
<gene>
    <name evidence="2" type="ORF">Syun_003953</name>
</gene>
<dbReference type="EMBL" id="JBBNAF010000002">
    <property type="protein sequence ID" value="KAK9163051.1"/>
    <property type="molecule type" value="Genomic_DNA"/>
</dbReference>
<comment type="caution">
    <text evidence="2">The sequence shown here is derived from an EMBL/GenBank/DDBJ whole genome shotgun (WGS) entry which is preliminary data.</text>
</comment>
<proteinExistence type="predicted"/>
<evidence type="ECO:0000313" key="3">
    <source>
        <dbReference type="Proteomes" id="UP001420932"/>
    </source>
</evidence>
<dbReference type="AlphaFoldDB" id="A0AAP0L2E6"/>
<feature type="region of interest" description="Disordered" evidence="1">
    <location>
        <begin position="59"/>
        <end position="94"/>
    </location>
</feature>
<name>A0AAP0L2E6_9MAGN</name>